<evidence type="ECO:0000256" key="4">
    <source>
        <dbReference type="ARBA" id="ARBA00022475"/>
    </source>
</evidence>
<dbReference type="InterPro" id="IPR039506">
    <property type="entry name" value="SPOB_a"/>
</dbReference>
<evidence type="ECO:0000256" key="13">
    <source>
        <dbReference type="ARBA" id="ARBA00023136"/>
    </source>
</evidence>
<dbReference type="STRING" id="1736691.SAMN06295964_2227"/>
<dbReference type="GO" id="GO:0000155">
    <property type="term" value="F:phosphorelay sensor kinase activity"/>
    <property type="evidence" value="ECO:0007669"/>
    <property type="project" value="InterPro"/>
</dbReference>
<protein>
    <recommendedName>
        <fullName evidence="3">histidine kinase</fullName>
        <ecNumber evidence="3">2.7.13.3</ecNumber>
    </recommendedName>
</protein>
<keyword evidence="7 15" id="KW-0812">Transmembrane</keyword>
<dbReference type="Pfam" id="PF17203">
    <property type="entry name" value="sCache_3_2"/>
    <property type="match status" value="1"/>
</dbReference>
<evidence type="ECO:0000256" key="7">
    <source>
        <dbReference type="ARBA" id="ARBA00022692"/>
    </source>
</evidence>
<evidence type="ECO:0000256" key="15">
    <source>
        <dbReference type="SAM" id="Phobius"/>
    </source>
</evidence>
<evidence type="ECO:0000313" key="17">
    <source>
        <dbReference type="EMBL" id="SKB08568.1"/>
    </source>
</evidence>
<evidence type="ECO:0000256" key="9">
    <source>
        <dbReference type="ARBA" id="ARBA00022777"/>
    </source>
</evidence>
<dbReference type="GO" id="GO:0005524">
    <property type="term" value="F:ATP binding"/>
    <property type="evidence" value="ECO:0007669"/>
    <property type="project" value="UniProtKB-KW"/>
</dbReference>
<keyword evidence="4" id="KW-1003">Cell membrane</keyword>
<comment type="subcellular location">
    <subcellularLocation>
        <location evidence="2">Cell membrane</location>
        <topology evidence="2">Multi-pass membrane protein</topology>
    </subcellularLocation>
</comment>
<evidence type="ECO:0000313" key="18">
    <source>
        <dbReference type="Proteomes" id="UP000191040"/>
    </source>
</evidence>
<keyword evidence="8" id="KW-0547">Nucleotide-binding</keyword>
<sequence>MRGNVAWVTIAEPKEIVVIVVKRTGMGTRHGPPGGRRLTLAGQVLLLQLAVVAGVLIVVAVISFRQSTDAFTDERGSAMRSVAEYLAGGEVVRTAVDDAAATRTLAPFVERAVALSGATDVLVTDPDGVVIAAAEPSRVGTTVDLGESRVREGRGWSGDVVRDGRRYVTAHAPVIADDGTLVGIAVAEQSYPSWWDRVADSSSDLALYLGLGALLGGLGTWAVAHLLKRRTRGLGGEEIATLADHRYALLHSIREGVVAVDNAGTVTVMNDAARRLLDVTGDPVGRPISTVGLDPELTALIAGDAEARDAVVLTGDRVLVVNRRAASSRGLGIGSVTTMRDRTDVVEVEQQLSSNLSISDALRAQTHEFANRLHTISGLVELGEYDELASLLGTLTRERAVLDASLRESVRDPAVAALLAAKASQAAEAGLRLTIDEASRLSTLDPDLAADLTTVLGNLVDNALDACRGGAGSEVVVRVGEVDGTIEVVVSDDGPGVPDEIAGSIFSRGYSTKPEVLGGRGIGLPLVRLIATRRGGSATLDDGGPGATFRVRLPRAGDAP</sequence>
<dbReference type="EMBL" id="LT796768">
    <property type="protein sequence ID" value="SKB08568.1"/>
    <property type="molecule type" value="Genomic_DNA"/>
</dbReference>
<dbReference type="InterPro" id="IPR000014">
    <property type="entry name" value="PAS"/>
</dbReference>
<evidence type="ECO:0000259" key="16">
    <source>
        <dbReference type="PROSITE" id="PS50109"/>
    </source>
</evidence>
<feature type="region of interest" description="Disordered" evidence="14">
    <location>
        <begin position="541"/>
        <end position="560"/>
    </location>
</feature>
<dbReference type="InterPro" id="IPR003594">
    <property type="entry name" value="HATPase_dom"/>
</dbReference>
<dbReference type="PANTHER" id="PTHR43547">
    <property type="entry name" value="TWO-COMPONENT HISTIDINE KINASE"/>
    <property type="match status" value="1"/>
</dbReference>
<evidence type="ECO:0000256" key="6">
    <source>
        <dbReference type="ARBA" id="ARBA00022679"/>
    </source>
</evidence>
<evidence type="ECO:0000256" key="10">
    <source>
        <dbReference type="ARBA" id="ARBA00022840"/>
    </source>
</evidence>
<dbReference type="PRINTS" id="PR00344">
    <property type="entry name" value="BCTRLSENSOR"/>
</dbReference>
<evidence type="ECO:0000256" key="14">
    <source>
        <dbReference type="SAM" id="MobiDB-lite"/>
    </source>
</evidence>
<keyword evidence="12" id="KW-0902">Two-component regulatory system</keyword>
<dbReference type="EC" id="2.7.13.3" evidence="3"/>
<keyword evidence="11 15" id="KW-1133">Transmembrane helix</keyword>
<dbReference type="InterPro" id="IPR035965">
    <property type="entry name" value="PAS-like_dom_sf"/>
</dbReference>
<dbReference type="GO" id="GO:0005886">
    <property type="term" value="C:plasma membrane"/>
    <property type="evidence" value="ECO:0007669"/>
    <property type="project" value="UniProtKB-SubCell"/>
</dbReference>
<evidence type="ECO:0000256" key="1">
    <source>
        <dbReference type="ARBA" id="ARBA00000085"/>
    </source>
</evidence>
<dbReference type="InterPro" id="IPR005467">
    <property type="entry name" value="His_kinase_dom"/>
</dbReference>
<evidence type="ECO:0000256" key="8">
    <source>
        <dbReference type="ARBA" id="ARBA00022741"/>
    </source>
</evidence>
<dbReference type="Gene3D" id="3.30.450.20">
    <property type="entry name" value="PAS domain"/>
    <property type="match status" value="2"/>
</dbReference>
<dbReference type="PROSITE" id="PS50109">
    <property type="entry name" value="HIS_KIN"/>
    <property type="match status" value="1"/>
</dbReference>
<dbReference type="Gene3D" id="1.10.287.130">
    <property type="match status" value="1"/>
</dbReference>
<keyword evidence="9 17" id="KW-0418">Kinase</keyword>
<organism evidence="17 18">
    <name type="scientific">Aeromicrobium choanae</name>
    <dbReference type="NCBI Taxonomy" id="1736691"/>
    <lineage>
        <taxon>Bacteria</taxon>
        <taxon>Bacillati</taxon>
        <taxon>Actinomycetota</taxon>
        <taxon>Actinomycetes</taxon>
        <taxon>Propionibacteriales</taxon>
        <taxon>Nocardioidaceae</taxon>
        <taxon>Aeromicrobium</taxon>
    </lineage>
</organism>
<dbReference type="Pfam" id="PF14689">
    <property type="entry name" value="SPOB_a"/>
    <property type="match status" value="1"/>
</dbReference>
<dbReference type="SUPFAM" id="SSF103190">
    <property type="entry name" value="Sensory domain-like"/>
    <property type="match status" value="1"/>
</dbReference>
<dbReference type="SUPFAM" id="SSF55890">
    <property type="entry name" value="Sporulation response regulatory protein Spo0B"/>
    <property type="match status" value="1"/>
</dbReference>
<evidence type="ECO:0000256" key="2">
    <source>
        <dbReference type="ARBA" id="ARBA00004651"/>
    </source>
</evidence>
<keyword evidence="10" id="KW-0067">ATP-binding</keyword>
<dbReference type="SUPFAM" id="SSF55785">
    <property type="entry name" value="PYP-like sensor domain (PAS domain)"/>
    <property type="match status" value="1"/>
</dbReference>
<dbReference type="PANTHER" id="PTHR43547:SF10">
    <property type="entry name" value="SENSOR HISTIDINE KINASE DCUS"/>
    <property type="match status" value="1"/>
</dbReference>
<gene>
    <name evidence="17" type="ORF">SAMN06295964_2227</name>
</gene>
<keyword evidence="6" id="KW-0808">Transferase</keyword>
<name>A0A1T4Z3X9_9ACTN</name>
<reference evidence="18" key="1">
    <citation type="submission" date="2017-02" db="EMBL/GenBank/DDBJ databases">
        <authorList>
            <person name="Varghese N."/>
            <person name="Submissions S."/>
        </authorList>
    </citation>
    <scope>NUCLEOTIDE SEQUENCE [LARGE SCALE GENOMIC DNA]</scope>
    <source>
        <strain evidence="18">9H-4</strain>
    </source>
</reference>
<evidence type="ECO:0000256" key="5">
    <source>
        <dbReference type="ARBA" id="ARBA00022553"/>
    </source>
</evidence>
<keyword evidence="13 15" id="KW-0472">Membrane</keyword>
<comment type="catalytic activity">
    <reaction evidence="1">
        <text>ATP + protein L-histidine = ADP + protein N-phospho-L-histidine.</text>
        <dbReference type="EC" id="2.7.13.3"/>
    </reaction>
</comment>
<evidence type="ECO:0000256" key="3">
    <source>
        <dbReference type="ARBA" id="ARBA00012438"/>
    </source>
</evidence>
<feature type="transmembrane region" description="Helical" evidence="15">
    <location>
        <begin position="205"/>
        <end position="227"/>
    </location>
</feature>
<keyword evidence="18" id="KW-1185">Reference proteome</keyword>
<dbReference type="CDD" id="cd18773">
    <property type="entry name" value="PDC1_HK_sensor"/>
    <property type="match status" value="1"/>
</dbReference>
<dbReference type="SMART" id="SM00387">
    <property type="entry name" value="HATPase_c"/>
    <property type="match status" value="1"/>
</dbReference>
<dbReference type="Pfam" id="PF02518">
    <property type="entry name" value="HATPase_c"/>
    <property type="match status" value="1"/>
</dbReference>
<dbReference type="Proteomes" id="UP000191040">
    <property type="component" value="Chromosome I"/>
</dbReference>
<dbReference type="InterPro" id="IPR033463">
    <property type="entry name" value="sCache_3"/>
</dbReference>
<dbReference type="InterPro" id="IPR036890">
    <property type="entry name" value="HATPase_C_sf"/>
</dbReference>
<dbReference type="InterPro" id="IPR016120">
    <property type="entry name" value="Sig_transdc_His_kin_SpoOB"/>
</dbReference>
<evidence type="ECO:0000256" key="12">
    <source>
        <dbReference type="ARBA" id="ARBA00023012"/>
    </source>
</evidence>
<dbReference type="SUPFAM" id="SSF55874">
    <property type="entry name" value="ATPase domain of HSP90 chaperone/DNA topoisomerase II/histidine kinase"/>
    <property type="match status" value="1"/>
</dbReference>
<dbReference type="Gene3D" id="3.30.565.10">
    <property type="entry name" value="Histidine kinase-like ATPase, C-terminal domain"/>
    <property type="match status" value="1"/>
</dbReference>
<dbReference type="InterPro" id="IPR029151">
    <property type="entry name" value="Sensor-like_sf"/>
</dbReference>
<dbReference type="AlphaFoldDB" id="A0A1T4Z3X9"/>
<evidence type="ECO:0000256" key="11">
    <source>
        <dbReference type="ARBA" id="ARBA00022989"/>
    </source>
</evidence>
<dbReference type="InterPro" id="IPR004358">
    <property type="entry name" value="Sig_transdc_His_kin-like_C"/>
</dbReference>
<dbReference type="SMART" id="SM00091">
    <property type="entry name" value="PAS"/>
    <property type="match status" value="1"/>
</dbReference>
<feature type="transmembrane region" description="Helical" evidence="15">
    <location>
        <begin position="44"/>
        <end position="64"/>
    </location>
</feature>
<keyword evidence="5" id="KW-0597">Phosphoprotein</keyword>
<accession>A0A1T4Z3X9</accession>
<proteinExistence type="predicted"/>
<feature type="domain" description="Histidine kinase" evidence="16">
    <location>
        <begin position="364"/>
        <end position="557"/>
    </location>
</feature>